<keyword evidence="4 9" id="KW-0378">Hydrolase</keyword>
<dbReference type="InterPro" id="IPR004635">
    <property type="entry name" value="Pept_S49_SppA"/>
</dbReference>
<dbReference type="EC" id="3.4.21.-" evidence="9"/>
<comment type="subcellular location">
    <subcellularLocation>
        <location evidence="1">Membrane</location>
    </subcellularLocation>
</comment>
<dbReference type="EMBL" id="UAUU01000005">
    <property type="protein sequence ID" value="SPZ84860.1"/>
    <property type="molecule type" value="Genomic_DNA"/>
</dbReference>
<dbReference type="Gene3D" id="3.90.226.10">
    <property type="entry name" value="2-enoyl-CoA Hydratase, Chain A, domain 1"/>
    <property type="match status" value="3"/>
</dbReference>
<dbReference type="GO" id="GO:0006465">
    <property type="term" value="P:signal peptide processing"/>
    <property type="evidence" value="ECO:0007669"/>
    <property type="project" value="InterPro"/>
</dbReference>
<feature type="domain" description="Peptidase S49" evidence="8">
    <location>
        <begin position="371"/>
        <end position="523"/>
    </location>
</feature>
<evidence type="ECO:0000256" key="1">
    <source>
        <dbReference type="ARBA" id="ARBA00004370"/>
    </source>
</evidence>
<dbReference type="SUPFAM" id="SSF52096">
    <property type="entry name" value="ClpP/crotonase"/>
    <property type="match status" value="2"/>
</dbReference>
<feature type="domain" description="Peptidase S49" evidence="8">
    <location>
        <begin position="126"/>
        <end position="278"/>
    </location>
</feature>
<dbReference type="CDD" id="cd07023">
    <property type="entry name" value="S49_Sppa_N_C"/>
    <property type="match status" value="1"/>
</dbReference>
<dbReference type="GO" id="GO:0016020">
    <property type="term" value="C:membrane"/>
    <property type="evidence" value="ECO:0007669"/>
    <property type="project" value="UniProtKB-SubCell"/>
</dbReference>
<evidence type="ECO:0000313" key="10">
    <source>
        <dbReference type="Proteomes" id="UP000251241"/>
    </source>
</evidence>
<dbReference type="RefSeq" id="WP_070570450.1">
    <property type="nucleotide sequence ID" value="NZ_CP068089.1"/>
</dbReference>
<comment type="similarity">
    <text evidence="2">Belongs to the peptidase S49 family.</text>
</comment>
<name>A0A2X2L6M2_SPHMU</name>
<accession>A0A2X2L6M2</accession>
<evidence type="ECO:0000256" key="5">
    <source>
        <dbReference type="ARBA" id="ARBA00022825"/>
    </source>
</evidence>
<reference evidence="9 10" key="1">
    <citation type="submission" date="2018-06" db="EMBL/GenBank/DDBJ databases">
        <authorList>
            <consortium name="Pathogen Informatics"/>
            <person name="Doyle S."/>
        </authorList>
    </citation>
    <scope>NUCLEOTIDE SEQUENCE [LARGE SCALE GENOMIC DNA]</scope>
    <source>
        <strain evidence="9 10">NCTC11343</strain>
    </source>
</reference>
<keyword evidence="6" id="KW-0472">Membrane</keyword>
<dbReference type="GeneID" id="97181579"/>
<proteinExistence type="inferred from homology"/>
<evidence type="ECO:0000256" key="7">
    <source>
        <dbReference type="PIRSR" id="PIRSR001217-1"/>
    </source>
</evidence>
<dbReference type="AlphaFoldDB" id="A0A2X2L6M2"/>
<dbReference type="GO" id="GO:0008236">
    <property type="term" value="F:serine-type peptidase activity"/>
    <property type="evidence" value="ECO:0007669"/>
    <property type="project" value="UniProtKB-KW"/>
</dbReference>
<evidence type="ECO:0000256" key="4">
    <source>
        <dbReference type="ARBA" id="ARBA00022801"/>
    </source>
</evidence>
<evidence type="ECO:0000256" key="2">
    <source>
        <dbReference type="ARBA" id="ARBA00008683"/>
    </source>
</evidence>
<dbReference type="Gene3D" id="6.20.330.10">
    <property type="match status" value="1"/>
</dbReference>
<protein>
    <submittedName>
        <fullName evidence="9">Protease 4</fullName>
        <ecNumber evidence="9">3.4.21.-</ecNumber>
    </submittedName>
</protein>
<evidence type="ECO:0000259" key="8">
    <source>
        <dbReference type="Pfam" id="PF01343"/>
    </source>
</evidence>
<evidence type="ECO:0000256" key="6">
    <source>
        <dbReference type="ARBA" id="ARBA00023136"/>
    </source>
</evidence>
<evidence type="ECO:0000313" key="9">
    <source>
        <dbReference type="EMBL" id="SPZ84860.1"/>
    </source>
</evidence>
<dbReference type="InterPro" id="IPR047272">
    <property type="entry name" value="S49_SppA_C"/>
</dbReference>
<dbReference type="InterPro" id="IPR002142">
    <property type="entry name" value="Peptidase_S49"/>
</dbReference>
<dbReference type="PIRSF" id="PIRSF001217">
    <property type="entry name" value="Protease_4_SppA"/>
    <property type="match status" value="1"/>
</dbReference>
<gene>
    <name evidence="9" type="primary">sppA</name>
    <name evidence="9" type="ORF">NCTC11343_01409</name>
</gene>
<feature type="active site" description="Nucleophile" evidence="7">
    <location>
        <position position="387"/>
    </location>
</feature>
<organism evidence="9 10">
    <name type="scientific">Sphingobacterium multivorum</name>
    <dbReference type="NCBI Taxonomy" id="28454"/>
    <lineage>
        <taxon>Bacteria</taxon>
        <taxon>Pseudomonadati</taxon>
        <taxon>Bacteroidota</taxon>
        <taxon>Sphingobacteriia</taxon>
        <taxon>Sphingobacteriales</taxon>
        <taxon>Sphingobacteriaceae</taxon>
        <taxon>Sphingobacterium</taxon>
    </lineage>
</organism>
<evidence type="ECO:0000256" key="3">
    <source>
        <dbReference type="ARBA" id="ARBA00022670"/>
    </source>
</evidence>
<dbReference type="InterPro" id="IPR004634">
    <property type="entry name" value="Pept_S49_pIV"/>
</dbReference>
<dbReference type="PANTHER" id="PTHR33209">
    <property type="entry name" value="PROTEASE 4"/>
    <property type="match status" value="1"/>
</dbReference>
<dbReference type="InterPro" id="IPR029045">
    <property type="entry name" value="ClpP/crotonase-like_dom_sf"/>
</dbReference>
<dbReference type="PANTHER" id="PTHR33209:SF1">
    <property type="entry name" value="PEPTIDASE S49 DOMAIN-CONTAINING PROTEIN"/>
    <property type="match status" value="1"/>
</dbReference>
<dbReference type="NCBIfam" id="TIGR00706">
    <property type="entry name" value="SppA_dom"/>
    <property type="match status" value="1"/>
</dbReference>
<dbReference type="CDD" id="cd07018">
    <property type="entry name" value="S49_SppA_67K_type"/>
    <property type="match status" value="1"/>
</dbReference>
<keyword evidence="5" id="KW-0720">Serine protease</keyword>
<dbReference type="InterPro" id="IPR047217">
    <property type="entry name" value="S49_SppA_67K_type_N"/>
</dbReference>
<dbReference type="NCBIfam" id="TIGR00705">
    <property type="entry name" value="SppA_67K"/>
    <property type="match status" value="1"/>
</dbReference>
<keyword evidence="3 9" id="KW-0645">Protease</keyword>
<dbReference type="Proteomes" id="UP000251241">
    <property type="component" value="Unassembled WGS sequence"/>
</dbReference>
<sequence>MKSFFKYVLATITGIVISFVVLFIVLMGIIGAIISSASSDQEIVVKSNSVLYLSFDYDISERSEANPLGSLNLPGYSTKNIGLDDILARIKYAATDGNIKGIYLDASHIGVGFASLKEVRDELLAFKKTGKFVVAYNAGYDQKAYYVASTADKVYVNPQGTIDFKGLASSTMFYKDLLDKVGVEMQIVKVGTFKSAVEPFFLNKMSDPNRLQVTSYLGSIYSTFINEIAASRNIAADSLRAIANDYRVRDADDAVKYKLADAKLYKDELLSDLRKRLKISEKDEISFVSLLDYNKKLKDDASGSEVAVLYAAGEIVDGEGTGPGQIGGDKFSRELRKLREDDAVKAVVLRVNSPGGSALASDIIWREVILTKKVKPVIVSMGDLAASGGYYISAAADSIFAEPTTITGSIGVFGVIPNFQNLMNNKIGVHYDGVKTGKFADLMTSFDRPLTAEERDIIQREVDKVYGTFTKVVADGRKLSIADVDSIGQGRVWTGAQGVNNKLVDRLGNLDAAIQAAAKKANLNKYKVSQYPEKEDPFTSILNNSKEKVQVWIAKEQMGEYYRYFDVVRKATAQTGVQARMPYSVEIH</sequence>
<feature type="active site" description="Proton donor/acceptor" evidence="7">
    <location>
        <position position="194"/>
    </location>
</feature>
<dbReference type="Pfam" id="PF01343">
    <property type="entry name" value="Peptidase_S49"/>
    <property type="match status" value="2"/>
</dbReference>